<dbReference type="EMBL" id="PFBL01000004">
    <property type="protein sequence ID" value="PIR83426.1"/>
    <property type="molecule type" value="Genomic_DNA"/>
</dbReference>
<reference evidence="6" key="1">
    <citation type="submission" date="2017-09" db="EMBL/GenBank/DDBJ databases">
        <title>Depth-based differentiation of microbial function through sediment-hosted aquifers and enrichment of novel symbionts in the deep terrestrial subsurface.</title>
        <authorList>
            <person name="Probst A.J."/>
            <person name="Ladd B."/>
            <person name="Jarett J.K."/>
            <person name="Geller-Mcgrath D.E."/>
            <person name="Sieber C.M.K."/>
            <person name="Emerson J.B."/>
            <person name="Anantharaman K."/>
            <person name="Thomas B.C."/>
            <person name="Malmstrom R."/>
            <person name="Stieglmeier M."/>
            <person name="Klingl A."/>
            <person name="Woyke T."/>
            <person name="Ryan C.M."/>
            <person name="Banfield J.F."/>
        </authorList>
    </citation>
    <scope>NUCLEOTIDE SEQUENCE [LARGE SCALE GENOMIC DNA]</scope>
</reference>
<organism evidence="5 6">
    <name type="scientific">Candidatus Kaiserbacteria bacterium CG10_big_fil_rev_8_21_14_0_10_56_12</name>
    <dbReference type="NCBI Taxonomy" id="1974611"/>
    <lineage>
        <taxon>Bacteria</taxon>
        <taxon>Candidatus Kaiseribacteriota</taxon>
    </lineage>
</organism>
<gene>
    <name evidence="5" type="ORF">COU19_00495</name>
</gene>
<comment type="caution">
    <text evidence="5">The sequence shown here is derived from an EMBL/GenBank/DDBJ whole genome shotgun (WGS) entry which is preliminary data.</text>
</comment>
<name>A0A2H0UCM7_9BACT</name>
<comment type="similarity">
    <text evidence="1">Belongs to the glycosyltransferase 2 family.</text>
</comment>
<evidence type="ECO:0000256" key="1">
    <source>
        <dbReference type="ARBA" id="ARBA00006739"/>
    </source>
</evidence>
<sequence length="237" mass="26805">MSGHTVVLVPTYNERENVSQLIPEIFHHAPDVQVLVIDDSSPDGTAAAVRELSETYPRVQVLVRQAKEGLGAAYRAGMRHVLADPETARVVTMDADGSHPALYLPALLDASKQHDLVIGSRYVRGGEIENWEPWRFALSKWGNRYARFVTGLPVYDLTAGFMCFDAQLLRRLDFMHAGASGYAFLMELKFRAIRSLQASFYEVPIVFRTRREGESKISGHILREGLQTPWRLRLNRH</sequence>
<dbReference type="Proteomes" id="UP000230179">
    <property type="component" value="Unassembled WGS sequence"/>
</dbReference>
<dbReference type="PANTHER" id="PTHR43398:SF1">
    <property type="entry name" value="DOLICHOL-PHOSPHATE MANNOSYLTRANSFERASE SUBUNIT 1"/>
    <property type="match status" value="1"/>
</dbReference>
<dbReference type="InterPro" id="IPR039528">
    <property type="entry name" value="DPM1-like"/>
</dbReference>
<proteinExistence type="inferred from homology"/>
<dbReference type="Pfam" id="PF00535">
    <property type="entry name" value="Glycos_transf_2"/>
    <property type="match status" value="1"/>
</dbReference>
<dbReference type="GO" id="GO:0004582">
    <property type="term" value="F:dolichyl-phosphate beta-D-mannosyltransferase activity"/>
    <property type="evidence" value="ECO:0007669"/>
    <property type="project" value="InterPro"/>
</dbReference>
<dbReference type="CDD" id="cd06442">
    <property type="entry name" value="DPM1_like"/>
    <property type="match status" value="1"/>
</dbReference>
<evidence type="ECO:0000256" key="2">
    <source>
        <dbReference type="ARBA" id="ARBA00022676"/>
    </source>
</evidence>
<evidence type="ECO:0000259" key="4">
    <source>
        <dbReference type="Pfam" id="PF00535"/>
    </source>
</evidence>
<accession>A0A2H0UCM7</accession>
<protein>
    <submittedName>
        <fullName evidence="5">Dolichyl-phosphate beta-D-mannosyltransferase</fullName>
    </submittedName>
</protein>
<feature type="domain" description="Glycosyltransferase 2-like" evidence="4">
    <location>
        <begin position="7"/>
        <end position="171"/>
    </location>
</feature>
<evidence type="ECO:0000256" key="3">
    <source>
        <dbReference type="ARBA" id="ARBA00022679"/>
    </source>
</evidence>
<dbReference type="InterPro" id="IPR029044">
    <property type="entry name" value="Nucleotide-diphossugar_trans"/>
</dbReference>
<evidence type="ECO:0000313" key="6">
    <source>
        <dbReference type="Proteomes" id="UP000230179"/>
    </source>
</evidence>
<dbReference type="PANTHER" id="PTHR43398">
    <property type="entry name" value="DOLICHOL-PHOSPHATE MANNOSYLTRANSFERASE SUBUNIT 1"/>
    <property type="match status" value="1"/>
</dbReference>
<dbReference type="FunFam" id="3.90.550.10:FF:000122">
    <property type="entry name" value="Dolichol-phosphate mannosyltransferase subunit 1"/>
    <property type="match status" value="1"/>
</dbReference>
<dbReference type="SUPFAM" id="SSF53448">
    <property type="entry name" value="Nucleotide-diphospho-sugar transferases"/>
    <property type="match status" value="1"/>
</dbReference>
<dbReference type="Gene3D" id="3.90.550.10">
    <property type="entry name" value="Spore Coat Polysaccharide Biosynthesis Protein SpsA, Chain A"/>
    <property type="match status" value="1"/>
</dbReference>
<dbReference type="InterPro" id="IPR001173">
    <property type="entry name" value="Glyco_trans_2-like"/>
</dbReference>
<dbReference type="GO" id="GO:0016020">
    <property type="term" value="C:membrane"/>
    <property type="evidence" value="ECO:0007669"/>
    <property type="project" value="GOC"/>
</dbReference>
<dbReference type="AlphaFoldDB" id="A0A2H0UCM7"/>
<dbReference type="GO" id="GO:0009247">
    <property type="term" value="P:glycolipid biosynthetic process"/>
    <property type="evidence" value="ECO:0007669"/>
    <property type="project" value="TreeGrafter"/>
</dbReference>
<keyword evidence="3 5" id="KW-0808">Transferase</keyword>
<keyword evidence="2 5" id="KW-0328">Glycosyltransferase</keyword>
<evidence type="ECO:0000313" key="5">
    <source>
        <dbReference type="EMBL" id="PIR83426.1"/>
    </source>
</evidence>